<dbReference type="Gene3D" id="1.10.10.60">
    <property type="entry name" value="Homeodomain-like"/>
    <property type="match status" value="1"/>
</dbReference>
<dbReference type="GO" id="GO:0045892">
    <property type="term" value="P:negative regulation of DNA-templated transcription"/>
    <property type="evidence" value="ECO:0007669"/>
    <property type="project" value="UniProtKB-ARBA"/>
</dbReference>
<dbReference type="InterPro" id="IPR001647">
    <property type="entry name" value="HTH_TetR"/>
</dbReference>
<sequence>MKPKQKELMEAAATLFASKGFHATSIQEIVQHAGMSKGAFYNYFSSKEELISSLITYFSAKIATQFQEIAEKPASPAQTLRNQMIALYELITKNKQFIMMYFQEQHALHNEEHRKVMLEMQYRSMRWLKKHLLALYGDEAQPYVGDLILSFQGLQNSYLRIFIFDESLLTPEDLADFVLHSMDCLFANMKQKAIETLVAVDELDHLFSTLHYEHERSVMNQVVSKLHEMRDILHALPLPPARRQELQSVVNVLLAESEKKEPNVLIFQGMLATLKAVKALDSHRKELAKTLGIELL</sequence>
<gene>
    <name evidence="6" type="ORF">A374_02454</name>
</gene>
<dbReference type="STRING" id="1196324.A374_02454"/>
<reference evidence="6 7" key="1">
    <citation type="journal article" date="2012" name="J. Bacteriol.">
        <title>Genome of Bacillus macauensis ZFHKF-1, a Long-Chain-Forming Bacterium.</title>
        <authorList>
            <person name="Cai L."/>
            <person name="Zhang T."/>
        </authorList>
    </citation>
    <scope>NUCLEOTIDE SEQUENCE [LARGE SCALE GENOMIC DNA]</scope>
    <source>
        <strain evidence="6 7">ZFHKF-1</strain>
    </source>
</reference>
<comment type="caution">
    <text evidence="6">The sequence shown here is derived from an EMBL/GenBank/DDBJ whole genome shotgun (WGS) entry which is preliminary data.</text>
</comment>
<evidence type="ECO:0000256" key="2">
    <source>
        <dbReference type="ARBA" id="ARBA00023125"/>
    </source>
</evidence>
<dbReference type="GO" id="GO:0003677">
    <property type="term" value="F:DNA binding"/>
    <property type="evidence" value="ECO:0007669"/>
    <property type="project" value="UniProtKB-UniRule"/>
</dbReference>
<dbReference type="Proteomes" id="UP000004080">
    <property type="component" value="Unassembled WGS sequence"/>
</dbReference>
<dbReference type="PROSITE" id="PS50977">
    <property type="entry name" value="HTH_TETR_2"/>
    <property type="match status" value="1"/>
</dbReference>
<keyword evidence="2 4" id="KW-0238">DNA-binding</keyword>
<dbReference type="RefSeq" id="WP_007200590.1">
    <property type="nucleotide sequence ID" value="NZ_AKKV01000019.1"/>
</dbReference>
<dbReference type="Pfam" id="PF00440">
    <property type="entry name" value="TetR_N"/>
    <property type="match status" value="1"/>
</dbReference>
<dbReference type="SUPFAM" id="SSF46689">
    <property type="entry name" value="Homeodomain-like"/>
    <property type="match status" value="1"/>
</dbReference>
<dbReference type="PANTHER" id="PTHR43479:SF22">
    <property type="entry name" value="TRANSCRIPTIONAL REGULATOR, TETR FAMILY"/>
    <property type="match status" value="1"/>
</dbReference>
<accession>I8UJT7</accession>
<name>I8UJT7_9BACL</name>
<dbReference type="PRINTS" id="PR00455">
    <property type="entry name" value="HTHTETR"/>
</dbReference>
<dbReference type="PANTHER" id="PTHR43479">
    <property type="entry name" value="ACREF/ENVCD OPERON REPRESSOR-RELATED"/>
    <property type="match status" value="1"/>
</dbReference>
<dbReference type="InterPro" id="IPR009057">
    <property type="entry name" value="Homeodomain-like_sf"/>
</dbReference>
<dbReference type="EMBL" id="AKKV01000019">
    <property type="protein sequence ID" value="EIT87078.1"/>
    <property type="molecule type" value="Genomic_DNA"/>
</dbReference>
<proteinExistence type="predicted"/>
<dbReference type="Gene3D" id="1.10.357.10">
    <property type="entry name" value="Tetracycline Repressor, domain 2"/>
    <property type="match status" value="1"/>
</dbReference>
<evidence type="ECO:0000313" key="6">
    <source>
        <dbReference type="EMBL" id="EIT87078.1"/>
    </source>
</evidence>
<evidence type="ECO:0000256" key="3">
    <source>
        <dbReference type="ARBA" id="ARBA00023163"/>
    </source>
</evidence>
<evidence type="ECO:0000313" key="7">
    <source>
        <dbReference type="Proteomes" id="UP000004080"/>
    </source>
</evidence>
<keyword evidence="3" id="KW-0804">Transcription</keyword>
<dbReference type="InterPro" id="IPR050624">
    <property type="entry name" value="HTH-type_Tx_Regulator"/>
</dbReference>
<feature type="domain" description="HTH tetR-type" evidence="5">
    <location>
        <begin position="2"/>
        <end position="62"/>
    </location>
</feature>
<dbReference type="eggNOG" id="COG1309">
    <property type="taxonomic scope" value="Bacteria"/>
</dbReference>
<keyword evidence="7" id="KW-1185">Reference proteome</keyword>
<keyword evidence="1" id="KW-0805">Transcription regulation</keyword>
<evidence type="ECO:0000256" key="4">
    <source>
        <dbReference type="PROSITE-ProRule" id="PRU00335"/>
    </source>
</evidence>
<dbReference type="AlphaFoldDB" id="I8UJT7"/>
<organism evidence="6 7">
    <name type="scientific">Fictibacillus macauensis ZFHKF-1</name>
    <dbReference type="NCBI Taxonomy" id="1196324"/>
    <lineage>
        <taxon>Bacteria</taxon>
        <taxon>Bacillati</taxon>
        <taxon>Bacillota</taxon>
        <taxon>Bacilli</taxon>
        <taxon>Bacillales</taxon>
        <taxon>Fictibacillaceae</taxon>
        <taxon>Fictibacillus</taxon>
    </lineage>
</organism>
<dbReference type="FunFam" id="1.10.10.60:FF:000141">
    <property type="entry name" value="TetR family transcriptional regulator"/>
    <property type="match status" value="1"/>
</dbReference>
<protein>
    <submittedName>
        <fullName evidence="6">TetR family transcriptional regulator</fullName>
    </submittedName>
</protein>
<feature type="DNA-binding region" description="H-T-H motif" evidence="4">
    <location>
        <begin position="25"/>
        <end position="44"/>
    </location>
</feature>
<evidence type="ECO:0000259" key="5">
    <source>
        <dbReference type="PROSITE" id="PS50977"/>
    </source>
</evidence>
<evidence type="ECO:0000256" key="1">
    <source>
        <dbReference type="ARBA" id="ARBA00023015"/>
    </source>
</evidence>
<dbReference type="PATRIC" id="fig|1196324.3.peg.491"/>